<gene>
    <name evidence="2" type="ORF">ACFFIZ_19210</name>
</gene>
<sequence>MEDRLSIIETALRLQPRDGLRVVPASLPVPPGWQLFGKFDAAGQALHVLARLDGAPAALRQASTKDSRHVHSGHSLTDSYTNGGIEGWPGDLMNLYQSQFGRPSQPDDLIHRRDTIPGSPMRIRWDENPTGPARFQIGSFDTLMITEAGPMFGRPTKADPTVSNETLRYLLNFAENTYLNARDAPGEVILWSIWPNTEGWIGFGGPNEAVWSEFGGFRGCLPEYGRCFRFFADYVTWKMHQMHPQMPAGWRIWTFPGHAWWARVYDDIQAGVVPGITDHRQLFRDDIHPNALGEYALAVFVHTMLYQTDCRTLDYTPDPAVLSPELDLYFKRVAWDVANAEASVGMGSTANADPVFDPAVHGDPLEGRRSAPGDAAPTVPADAVLD</sequence>
<evidence type="ECO:0008006" key="4">
    <source>
        <dbReference type="Google" id="ProtNLM"/>
    </source>
</evidence>
<proteinExistence type="predicted"/>
<dbReference type="Proteomes" id="UP001589795">
    <property type="component" value="Unassembled WGS sequence"/>
</dbReference>
<reference evidence="2 3" key="1">
    <citation type="submission" date="2024-09" db="EMBL/GenBank/DDBJ databases">
        <authorList>
            <person name="Sun Q."/>
            <person name="Mori K."/>
        </authorList>
    </citation>
    <scope>NUCLEOTIDE SEQUENCE [LARGE SCALE GENOMIC DNA]</scope>
    <source>
        <strain evidence="2 3">CCM 7904</strain>
    </source>
</reference>
<dbReference type="Gene3D" id="3.40.50.1110">
    <property type="entry name" value="SGNH hydrolase"/>
    <property type="match status" value="1"/>
</dbReference>
<keyword evidence="3" id="KW-1185">Reference proteome</keyword>
<dbReference type="EMBL" id="JBHLWQ010000186">
    <property type="protein sequence ID" value="MFC0202374.1"/>
    <property type="molecule type" value="Genomic_DNA"/>
</dbReference>
<evidence type="ECO:0000256" key="1">
    <source>
        <dbReference type="SAM" id="MobiDB-lite"/>
    </source>
</evidence>
<name>A0ABV6CNQ4_9RHOB</name>
<evidence type="ECO:0000313" key="3">
    <source>
        <dbReference type="Proteomes" id="UP001589795"/>
    </source>
</evidence>
<comment type="caution">
    <text evidence="2">The sequence shown here is derived from an EMBL/GenBank/DDBJ whole genome shotgun (WGS) entry which is preliminary data.</text>
</comment>
<accession>A0ABV6CNQ4</accession>
<organism evidence="2 3">
    <name type="scientific">Paracoccus rhizosphaerae</name>
    <dbReference type="NCBI Taxonomy" id="1133347"/>
    <lineage>
        <taxon>Bacteria</taxon>
        <taxon>Pseudomonadati</taxon>
        <taxon>Pseudomonadota</taxon>
        <taxon>Alphaproteobacteria</taxon>
        <taxon>Rhodobacterales</taxon>
        <taxon>Paracoccaceae</taxon>
        <taxon>Paracoccus</taxon>
    </lineage>
</organism>
<evidence type="ECO:0000313" key="2">
    <source>
        <dbReference type="EMBL" id="MFC0202374.1"/>
    </source>
</evidence>
<feature type="region of interest" description="Disordered" evidence="1">
    <location>
        <begin position="353"/>
        <end position="386"/>
    </location>
</feature>
<protein>
    <recommendedName>
        <fullName evidence="4">GDSL-like Lipase/Acylhydrolase family protein</fullName>
    </recommendedName>
</protein>
<dbReference type="RefSeq" id="WP_265506459.1">
    <property type="nucleotide sequence ID" value="NZ_JAOTBE010000012.1"/>
</dbReference>
<dbReference type="InterPro" id="IPR036514">
    <property type="entry name" value="SGNH_hydro_sf"/>
</dbReference>